<proteinExistence type="predicted"/>
<dbReference type="eggNOG" id="ENOG50343DS">
    <property type="taxonomic scope" value="Bacteria"/>
</dbReference>
<sequence>MSIWSCWFGAKAKASAGARLLERDNLGTRYETHDRVHAFWTPYILSRPSFPFLFYNMPSREAAMAALLELEPFGVAADSGKPISTEVLSFGVYPRDDGGAAPWGLMLAGERVTAALYDAAVASCTAHGGSDPRLSERPPETTATAARAAPSQEAVTFEREEQVDMLAQMEAMGIRVVADEALSQSVATKRHYRGPDQASAIAFLQTHPVNEPFFYLMVHTPEGVFGRDKDGIFDQPS</sequence>
<feature type="region of interest" description="Disordered" evidence="1">
    <location>
        <begin position="127"/>
        <end position="155"/>
    </location>
</feature>
<reference evidence="2 3" key="1">
    <citation type="submission" date="2011-06" db="EMBL/GenBank/DDBJ databases">
        <title>The draft genome of Thiocapsa marina 5811.</title>
        <authorList>
            <consortium name="US DOE Joint Genome Institute (JGI-PGF)"/>
            <person name="Lucas S."/>
            <person name="Han J."/>
            <person name="Cheng J.-F."/>
            <person name="Goodwin L."/>
            <person name="Pitluck S."/>
            <person name="Peters L."/>
            <person name="Land M.L."/>
            <person name="Hauser L."/>
            <person name="Vogl K."/>
            <person name="Liu Z."/>
            <person name="Imhoff J."/>
            <person name="Thiel V."/>
            <person name="Frigaard N.-U."/>
            <person name="Bryant D."/>
            <person name="Woyke T.J."/>
        </authorList>
    </citation>
    <scope>NUCLEOTIDE SEQUENCE [LARGE SCALE GENOMIC DNA]</scope>
    <source>
        <strain evidence="2 3">5811</strain>
    </source>
</reference>
<evidence type="ECO:0000313" key="3">
    <source>
        <dbReference type="Proteomes" id="UP000005459"/>
    </source>
</evidence>
<evidence type="ECO:0000256" key="1">
    <source>
        <dbReference type="SAM" id="MobiDB-lite"/>
    </source>
</evidence>
<feature type="compositionally biased region" description="Low complexity" evidence="1">
    <location>
        <begin position="140"/>
        <end position="150"/>
    </location>
</feature>
<dbReference type="RefSeq" id="WP_007195749.1">
    <property type="nucleotide sequence ID" value="NZ_AFWV01000039.1"/>
</dbReference>
<gene>
    <name evidence="2" type="ORF">ThimaDRAFT_4883</name>
</gene>
<dbReference type="Proteomes" id="UP000005459">
    <property type="component" value="Unassembled WGS sequence"/>
</dbReference>
<evidence type="ECO:0000313" key="2">
    <source>
        <dbReference type="EMBL" id="EGV15836.1"/>
    </source>
</evidence>
<keyword evidence="3" id="KW-1185">Reference proteome</keyword>
<dbReference type="AlphaFoldDB" id="F9UIY0"/>
<dbReference type="EMBL" id="AFWV01000039">
    <property type="protein sequence ID" value="EGV15836.1"/>
    <property type="molecule type" value="Genomic_DNA"/>
</dbReference>
<accession>F9UIY0</accession>
<protein>
    <submittedName>
        <fullName evidence="2">Uncharacterized protein</fullName>
    </submittedName>
</protein>
<name>F9UIY0_9GAMM</name>
<dbReference type="OrthoDB" id="4163377at2"/>
<organism evidence="2 3">
    <name type="scientific">Thiocapsa marina 5811</name>
    <dbReference type="NCBI Taxonomy" id="768671"/>
    <lineage>
        <taxon>Bacteria</taxon>
        <taxon>Pseudomonadati</taxon>
        <taxon>Pseudomonadota</taxon>
        <taxon>Gammaproteobacteria</taxon>
        <taxon>Chromatiales</taxon>
        <taxon>Chromatiaceae</taxon>
        <taxon>Thiocapsa</taxon>
    </lineage>
</organism>